<dbReference type="AlphaFoldDB" id="A0A8H5CRA9"/>
<dbReference type="EMBL" id="JAACJO010000031">
    <property type="protein sequence ID" value="KAF5346547.1"/>
    <property type="molecule type" value="Genomic_DNA"/>
</dbReference>
<accession>A0A8H5CRA9</accession>
<gene>
    <name evidence="1" type="ORF">D9756_010007</name>
</gene>
<organism evidence="1 2">
    <name type="scientific">Leucocoprinus leucothites</name>
    <dbReference type="NCBI Taxonomy" id="201217"/>
    <lineage>
        <taxon>Eukaryota</taxon>
        <taxon>Fungi</taxon>
        <taxon>Dikarya</taxon>
        <taxon>Basidiomycota</taxon>
        <taxon>Agaricomycotina</taxon>
        <taxon>Agaricomycetes</taxon>
        <taxon>Agaricomycetidae</taxon>
        <taxon>Agaricales</taxon>
        <taxon>Agaricineae</taxon>
        <taxon>Agaricaceae</taxon>
        <taxon>Leucocoprinus</taxon>
    </lineage>
</organism>
<protein>
    <recommendedName>
        <fullName evidence="3">Polyprenyl synthetase</fullName>
    </recommendedName>
</protein>
<comment type="caution">
    <text evidence="1">The sequence shown here is derived from an EMBL/GenBank/DDBJ whole genome shotgun (WGS) entry which is preliminary data.</text>
</comment>
<dbReference type="Proteomes" id="UP000559027">
    <property type="component" value="Unassembled WGS sequence"/>
</dbReference>
<sequence length="76" mass="8454">MASRPNSTACNEVGNIKMRSPLQARNLVRQSSAISRAKQLAQAYADEAKNVLEQLPQSEVRDALEVFVERIVGRKN</sequence>
<name>A0A8H5CRA9_9AGAR</name>
<evidence type="ECO:0000313" key="2">
    <source>
        <dbReference type="Proteomes" id="UP000559027"/>
    </source>
</evidence>
<keyword evidence="2" id="KW-1185">Reference proteome</keyword>
<evidence type="ECO:0008006" key="3">
    <source>
        <dbReference type="Google" id="ProtNLM"/>
    </source>
</evidence>
<reference evidence="1 2" key="1">
    <citation type="journal article" date="2020" name="ISME J.">
        <title>Uncovering the hidden diversity of litter-decomposition mechanisms in mushroom-forming fungi.</title>
        <authorList>
            <person name="Floudas D."/>
            <person name="Bentzer J."/>
            <person name="Ahren D."/>
            <person name="Johansson T."/>
            <person name="Persson P."/>
            <person name="Tunlid A."/>
        </authorList>
    </citation>
    <scope>NUCLEOTIDE SEQUENCE [LARGE SCALE GENOMIC DNA]</scope>
    <source>
        <strain evidence="1 2">CBS 146.42</strain>
    </source>
</reference>
<dbReference type="Gene3D" id="1.10.600.10">
    <property type="entry name" value="Farnesyl Diphosphate Synthase"/>
    <property type="match status" value="1"/>
</dbReference>
<dbReference type="OrthoDB" id="9927103at2759"/>
<dbReference type="InterPro" id="IPR008949">
    <property type="entry name" value="Isoprenoid_synthase_dom_sf"/>
</dbReference>
<proteinExistence type="predicted"/>
<evidence type="ECO:0000313" key="1">
    <source>
        <dbReference type="EMBL" id="KAF5346547.1"/>
    </source>
</evidence>
<dbReference type="SUPFAM" id="SSF48576">
    <property type="entry name" value="Terpenoid synthases"/>
    <property type="match status" value="1"/>
</dbReference>